<keyword evidence="2" id="KW-0479">Metal-binding</keyword>
<dbReference type="PROSITE" id="PS00758">
    <property type="entry name" value="ARGE_DAPE_CPG2_1"/>
    <property type="match status" value="1"/>
</dbReference>
<dbReference type="InterPro" id="IPR017150">
    <property type="entry name" value="Pept_M20_glutamate_carboxypep"/>
</dbReference>
<organism evidence="6 7">
    <name type="scientific">Alicyclobacillus dauci</name>
    <dbReference type="NCBI Taxonomy" id="1475485"/>
    <lineage>
        <taxon>Bacteria</taxon>
        <taxon>Bacillati</taxon>
        <taxon>Bacillota</taxon>
        <taxon>Bacilli</taxon>
        <taxon>Bacillales</taxon>
        <taxon>Alicyclobacillaceae</taxon>
        <taxon>Alicyclobacillus</taxon>
    </lineage>
</organism>
<dbReference type="Pfam" id="PF01546">
    <property type="entry name" value="Peptidase_M20"/>
    <property type="match status" value="1"/>
</dbReference>
<evidence type="ECO:0000313" key="6">
    <source>
        <dbReference type="EMBL" id="WAH37993.1"/>
    </source>
</evidence>
<dbReference type="Gene3D" id="3.40.630.10">
    <property type="entry name" value="Zn peptidases"/>
    <property type="match status" value="1"/>
</dbReference>
<dbReference type="Gene3D" id="3.30.70.360">
    <property type="match status" value="1"/>
</dbReference>
<dbReference type="EMBL" id="CP104064">
    <property type="protein sequence ID" value="WAH37993.1"/>
    <property type="molecule type" value="Genomic_DNA"/>
</dbReference>
<dbReference type="RefSeq" id="WP_268045533.1">
    <property type="nucleotide sequence ID" value="NZ_CP104064.1"/>
</dbReference>
<dbReference type="SUPFAM" id="SSF53187">
    <property type="entry name" value="Zn-dependent exopeptidases"/>
    <property type="match status" value="1"/>
</dbReference>
<dbReference type="PIRSF" id="PIRSF037238">
    <property type="entry name" value="Carboxypeptidase_G2"/>
    <property type="match status" value="1"/>
</dbReference>
<keyword evidence="4" id="KW-0862">Zinc</keyword>
<dbReference type="Pfam" id="PF07687">
    <property type="entry name" value="M20_dimer"/>
    <property type="match status" value="1"/>
</dbReference>
<dbReference type="InterPro" id="IPR050072">
    <property type="entry name" value="Peptidase_M20A"/>
</dbReference>
<dbReference type="PANTHER" id="PTHR43808">
    <property type="entry name" value="ACETYLORNITHINE DEACETYLASE"/>
    <property type="match status" value="1"/>
</dbReference>
<protein>
    <submittedName>
        <fullName evidence="6">M20 family metallopeptidase</fullName>
    </submittedName>
</protein>
<evidence type="ECO:0000259" key="5">
    <source>
        <dbReference type="Pfam" id="PF07687"/>
    </source>
</evidence>
<sequence>MTTLLKYLQAHQSDMLADLRELVLHESPSHNKELVDKCGQFILDLVERYLGVHGESIEQTKVGNHLRFSLGSGPRKILLVGHFDTVWDEGRLPFRVEGNRAYGPGAFDMKAGLVQALWCLRGIQELADFSNLQVVCFFNSDEEIGSITSRPYLESEATGCEAAFILEPSAAESGALKTARKGVGIRHLKIRGVAAHAGNHHENGVSAIEELAHQTLKLHSLTDYALGTTVNVGIVRGGSRTNVVADEAEAHIDFRVATQTEADRVERHMFELKPVLKGTSIEVTGGLNRPPMERTPATAQLFETARQIGHSLGFNVDETSVGGGSDGNFISAMGVPTLDGLGAVGDGPHAEYEHVIIDKMPERAALLGELILKLSK</sequence>
<evidence type="ECO:0000256" key="1">
    <source>
        <dbReference type="ARBA" id="ARBA00001947"/>
    </source>
</evidence>
<evidence type="ECO:0000256" key="2">
    <source>
        <dbReference type="ARBA" id="ARBA00022723"/>
    </source>
</evidence>
<keyword evidence="7" id="KW-1185">Reference proteome</keyword>
<keyword evidence="3" id="KW-0378">Hydrolase</keyword>
<gene>
    <name evidence="6" type="ORF">NZD86_05740</name>
</gene>
<evidence type="ECO:0000256" key="3">
    <source>
        <dbReference type="ARBA" id="ARBA00022801"/>
    </source>
</evidence>
<dbReference type="InterPro" id="IPR036264">
    <property type="entry name" value="Bact_exopeptidase_dim_dom"/>
</dbReference>
<reference evidence="6" key="1">
    <citation type="submission" date="2022-08" db="EMBL/GenBank/DDBJ databases">
        <title>Alicyclobacillus dauci DSM2870, complete genome.</title>
        <authorList>
            <person name="Wang Q."/>
            <person name="Cai R."/>
            <person name="Wang Z."/>
        </authorList>
    </citation>
    <scope>NUCLEOTIDE SEQUENCE</scope>
    <source>
        <strain evidence="6">DSM 28700</strain>
    </source>
</reference>
<evidence type="ECO:0000313" key="7">
    <source>
        <dbReference type="Proteomes" id="UP001164803"/>
    </source>
</evidence>
<comment type="cofactor">
    <cofactor evidence="1">
        <name>Zn(2+)</name>
        <dbReference type="ChEBI" id="CHEBI:29105"/>
    </cofactor>
</comment>
<proteinExistence type="predicted"/>
<evidence type="ECO:0000256" key="4">
    <source>
        <dbReference type="ARBA" id="ARBA00022833"/>
    </source>
</evidence>
<feature type="domain" description="Peptidase M20 dimerisation" evidence="5">
    <location>
        <begin position="179"/>
        <end position="269"/>
    </location>
</feature>
<dbReference type="InterPro" id="IPR002933">
    <property type="entry name" value="Peptidase_M20"/>
</dbReference>
<dbReference type="InterPro" id="IPR001261">
    <property type="entry name" value="ArgE/DapE_CS"/>
</dbReference>
<dbReference type="CDD" id="cd03885">
    <property type="entry name" value="M20_CPDG2"/>
    <property type="match status" value="1"/>
</dbReference>
<dbReference type="SUPFAM" id="SSF55031">
    <property type="entry name" value="Bacterial exopeptidase dimerisation domain"/>
    <property type="match status" value="1"/>
</dbReference>
<dbReference type="PANTHER" id="PTHR43808:SF9">
    <property type="entry name" value="BLL0789 PROTEIN"/>
    <property type="match status" value="1"/>
</dbReference>
<name>A0ABY6Z5Q6_9BACL</name>
<dbReference type="InterPro" id="IPR011650">
    <property type="entry name" value="Peptidase_M20_dimer"/>
</dbReference>
<dbReference type="Proteomes" id="UP001164803">
    <property type="component" value="Chromosome"/>
</dbReference>
<accession>A0ABY6Z5Q6</accession>